<dbReference type="InterPro" id="IPR050064">
    <property type="entry name" value="IGPS_HisA/HisF"/>
</dbReference>
<dbReference type="PANTHER" id="PTHR21235">
    <property type="entry name" value="IMIDAZOLE GLYCEROL PHOSPHATE SYNTHASE SUBUNIT HISF/H IGP SYNTHASE SUBUNIT HISF/H"/>
    <property type="match status" value="1"/>
</dbReference>
<dbReference type="HAMAP" id="MF_00278">
    <property type="entry name" value="HisH"/>
    <property type="match status" value="1"/>
</dbReference>
<dbReference type="InterPro" id="IPR017926">
    <property type="entry name" value="GATASE"/>
</dbReference>
<dbReference type="Pfam" id="PF00117">
    <property type="entry name" value="GATase"/>
    <property type="match status" value="1"/>
</dbReference>
<evidence type="ECO:0000256" key="9">
    <source>
        <dbReference type="ARBA" id="ARBA00049534"/>
    </source>
</evidence>
<feature type="region of interest" description="PRFAR binding" evidence="14">
    <location>
        <begin position="498"/>
        <end position="499"/>
    </location>
</feature>
<comment type="similarity">
    <text evidence="15">Belongs to the HisA/HisF family.</text>
</comment>
<evidence type="ECO:0000256" key="11">
    <source>
        <dbReference type="ARBA" id="ARBA00061106"/>
    </source>
</evidence>
<evidence type="ECO:0000256" key="10">
    <source>
        <dbReference type="ARBA" id="ARBA00055946"/>
    </source>
</evidence>
<dbReference type="InterPro" id="IPR029062">
    <property type="entry name" value="Class_I_gatase-like"/>
</dbReference>
<keyword evidence="3 12" id="KW-0378">Hydrolase</keyword>
<comment type="caution">
    <text evidence="17">The sequence shown here is derived from an EMBL/GenBank/DDBJ whole genome shotgun (WGS) entry which is preliminary data.</text>
</comment>
<dbReference type="Proteomes" id="UP001530293">
    <property type="component" value="Unassembled WGS sequence"/>
</dbReference>
<evidence type="ECO:0000256" key="13">
    <source>
        <dbReference type="PIRSR" id="PIRSR036936-1"/>
    </source>
</evidence>
<dbReference type="Pfam" id="PF00977">
    <property type="entry name" value="His_biosynth"/>
    <property type="match status" value="1"/>
</dbReference>
<dbReference type="GO" id="GO:0000107">
    <property type="term" value="F:imidazoleglycerol-phosphate synthase activity"/>
    <property type="evidence" value="ECO:0007669"/>
    <property type="project" value="UniProtKB-UniRule"/>
</dbReference>
<evidence type="ECO:0000256" key="7">
    <source>
        <dbReference type="ARBA" id="ARBA00023268"/>
    </source>
</evidence>
<protein>
    <recommendedName>
        <fullName evidence="12">Imidazole glycerol phosphate synthase hisHF</fullName>
    </recommendedName>
    <domain>
        <recommendedName>
            <fullName evidence="12">Glutaminase</fullName>
            <ecNumber evidence="12">3.5.1.2</ecNumber>
        </recommendedName>
    </domain>
    <domain>
        <recommendedName>
            <fullName evidence="12">Cyclase</fullName>
        </recommendedName>
    </domain>
</protein>
<keyword evidence="7 12" id="KW-0511">Multifunctional enzyme</keyword>
<feature type="active site" description="For GATase activity" evidence="13">
    <location>
        <position position="208"/>
    </location>
</feature>
<gene>
    <name evidence="17" type="ORF">ACHAWU_007651</name>
</gene>
<evidence type="ECO:0000256" key="3">
    <source>
        <dbReference type="ARBA" id="ARBA00022801"/>
    </source>
</evidence>
<dbReference type="CDD" id="cd04731">
    <property type="entry name" value="HisF"/>
    <property type="match status" value="1"/>
</dbReference>
<dbReference type="InterPro" id="IPR010139">
    <property type="entry name" value="Imidazole-glycPsynth_HisH"/>
</dbReference>
<comment type="function">
    <text evidence="10 12">IGPS catalyzes the conversion of PRFAR and glutamine to IGP, AICAR and glutamate. The glutaminase domain produces the ammonia necessary for the cyclase domain to produce IGP and AICAR from PRFAR. The ammonia is channeled to the active site of the cyclase domain.</text>
</comment>
<organism evidence="17 18">
    <name type="scientific">Discostella pseudostelligera</name>
    <dbReference type="NCBI Taxonomy" id="259834"/>
    <lineage>
        <taxon>Eukaryota</taxon>
        <taxon>Sar</taxon>
        <taxon>Stramenopiles</taxon>
        <taxon>Ochrophyta</taxon>
        <taxon>Bacillariophyta</taxon>
        <taxon>Coscinodiscophyceae</taxon>
        <taxon>Thalassiosirophycidae</taxon>
        <taxon>Stephanodiscales</taxon>
        <taxon>Stephanodiscaceae</taxon>
        <taxon>Discostella</taxon>
    </lineage>
</organism>
<feature type="binding site" description="covalent" evidence="14">
    <location>
        <position position="86"/>
    </location>
    <ligand>
        <name>L-glutamine</name>
        <dbReference type="ChEBI" id="CHEBI:58359"/>
    </ligand>
</feature>
<dbReference type="PIRSF" id="PIRSF036936">
    <property type="entry name" value="IGPS_HisHF"/>
    <property type="match status" value="1"/>
</dbReference>
<name>A0ABD3MCJ7_9STRA</name>
<reference evidence="17 18" key="1">
    <citation type="submission" date="2024-10" db="EMBL/GenBank/DDBJ databases">
        <title>Updated reference genomes for cyclostephanoid diatoms.</title>
        <authorList>
            <person name="Roberts W.R."/>
            <person name="Alverson A.J."/>
        </authorList>
    </citation>
    <scope>NUCLEOTIDE SEQUENCE [LARGE SCALE GENOMIC DNA]</scope>
    <source>
        <strain evidence="17 18">AJA232-27</strain>
    </source>
</reference>
<sequence length="575" mass="62212">MTNNSKLVVSLLDYGAGNVRSVRNAITSCGYTIIDITEPSQINDAQVIIFPGVGSYHSAMEVLQAKGYDAALREYLSKDRPYLGICLGMQTLFESSEESIGTENGGKAPSSLPGLGVIPGKVIKFDDSCRSVPHIGWNGTIAHQVSPAMKYMMSEDAAKPNAEVYFVHSYYAPITSENAPWVLTRTTYEGQEYISSVQKGNVVATQFHPEKSGKTGLNFIKGFLESVEDGTLSQTTPIPINPNMHTQLVKRVVVALDVRSNDDGDLVVTKGDQYDVREKDDEQPDVSTGRGGVRNLGKPVQLASRYYTEGADEIAFLNITSFRQGVIEDMPMLQVLEEASKCIFVPLTVGGGIRSYTDPESGRVYSALEVASRYFRAGADKVSIGSDAVHAAEDYIESGGKKTGLTSIETISQVYGVQAVVISIDPKRVYVSSPDDCIKHVVVPLDESQAGPNEERYCWYQCTVKGGREARDICAVSVAKAAEALGAGEIMLNCIDMDGQCNGFDHALMKAVSSAVSIPVIASSGAGNEAHFVNVFKETNVQAALAAGMFHRKEVEIRSVKKHMEENGIRARIIS</sequence>
<dbReference type="InterPro" id="IPR006062">
    <property type="entry name" value="His_biosynth"/>
</dbReference>
<evidence type="ECO:0000256" key="8">
    <source>
        <dbReference type="ARBA" id="ARBA00047838"/>
    </source>
</evidence>
<feature type="active site" description="For GATase activity" evidence="13">
    <location>
        <position position="210"/>
    </location>
</feature>
<dbReference type="PROSITE" id="PS51273">
    <property type="entry name" value="GATASE_TYPE_1"/>
    <property type="match status" value="1"/>
</dbReference>
<feature type="region of interest" description="PRFAR binding" evidence="14">
    <location>
        <begin position="524"/>
        <end position="525"/>
    </location>
</feature>
<comment type="pathway">
    <text evidence="1 12">Amino-acid biosynthesis; L-histidine biosynthesis; L-histidine from 5-phospho-alpha-D-ribose 1-diphosphate: step 5/9.</text>
</comment>
<dbReference type="GO" id="GO:0004359">
    <property type="term" value="F:glutaminase activity"/>
    <property type="evidence" value="ECO:0007669"/>
    <property type="project" value="UniProtKB-EC"/>
</dbReference>
<dbReference type="InterPro" id="IPR014640">
    <property type="entry name" value="IGPS_HisHF"/>
</dbReference>
<evidence type="ECO:0000256" key="5">
    <source>
        <dbReference type="ARBA" id="ARBA00023102"/>
    </source>
</evidence>
<evidence type="ECO:0000256" key="2">
    <source>
        <dbReference type="ARBA" id="ARBA00022605"/>
    </source>
</evidence>
<evidence type="ECO:0000313" key="17">
    <source>
        <dbReference type="EMBL" id="KAL3759907.1"/>
    </source>
</evidence>
<dbReference type="SUPFAM" id="SSF52317">
    <property type="entry name" value="Class I glutamine amidotransferase-like"/>
    <property type="match status" value="1"/>
</dbReference>
<comment type="catalytic activity">
    <reaction evidence="9 12">
        <text>L-glutamine + H2O = L-glutamate + NH4(+)</text>
        <dbReference type="Rhea" id="RHEA:15889"/>
        <dbReference type="ChEBI" id="CHEBI:15377"/>
        <dbReference type="ChEBI" id="CHEBI:28938"/>
        <dbReference type="ChEBI" id="CHEBI:29985"/>
        <dbReference type="ChEBI" id="CHEBI:58359"/>
        <dbReference type="EC" id="3.5.1.2"/>
    </reaction>
</comment>
<feature type="binding site" evidence="14">
    <location>
        <position position="352"/>
    </location>
    <ligand>
        <name>substrate</name>
    </ligand>
</feature>
<keyword evidence="4 12" id="KW-0315">Glutamine amidotransferase</keyword>
<dbReference type="AlphaFoldDB" id="A0ABD3MCJ7"/>
<dbReference type="SUPFAM" id="SSF51366">
    <property type="entry name" value="Ribulose-phoshate binding barrel"/>
    <property type="match status" value="1"/>
</dbReference>
<feature type="active site" evidence="13">
    <location>
        <position position="257"/>
    </location>
</feature>
<feature type="active site" description="For GATase activity" evidence="13">
    <location>
        <position position="86"/>
    </location>
</feature>
<feature type="binding site" evidence="14">
    <location>
        <position position="493"/>
    </location>
    <ligand>
        <name>substrate</name>
    </ligand>
</feature>
<accession>A0ABD3MCJ7</accession>
<dbReference type="FunFam" id="3.20.20.70:FF:000094">
    <property type="entry name" value="Imidazole glycerol phosphate synthase hisHF"/>
    <property type="match status" value="1"/>
</dbReference>
<comment type="similarity">
    <text evidence="11 12">In the C-terminal section; belongs to the HisA/HisF family.</text>
</comment>
<dbReference type="Gene3D" id="3.20.20.70">
    <property type="entry name" value="Aldolase class I"/>
    <property type="match status" value="1"/>
</dbReference>
<dbReference type="PANTHER" id="PTHR21235:SF2">
    <property type="entry name" value="IMIDAZOLE GLYCEROL PHOSPHATE SYNTHASE HISHF"/>
    <property type="match status" value="1"/>
</dbReference>
<evidence type="ECO:0000313" key="18">
    <source>
        <dbReference type="Proteomes" id="UP001530293"/>
    </source>
</evidence>
<dbReference type="InterPro" id="IPR004651">
    <property type="entry name" value="HisF"/>
</dbReference>
<feature type="region of interest" description="PRFAR binding" evidence="14">
    <location>
        <begin position="547"/>
        <end position="548"/>
    </location>
</feature>
<keyword evidence="18" id="KW-1185">Reference proteome</keyword>
<comment type="catalytic activity">
    <reaction evidence="8 12">
        <text>5-[(5-phospho-1-deoxy-D-ribulos-1-ylimino)methylamino]-1-(5-phospho-beta-D-ribosyl)imidazole-4-carboxamide + L-glutamine = D-erythro-1-(imidazol-4-yl)glycerol 3-phosphate + 5-amino-1-(5-phospho-beta-D-ribosyl)imidazole-4-carboxamide + L-glutamate + H(+)</text>
        <dbReference type="Rhea" id="RHEA:24793"/>
        <dbReference type="ChEBI" id="CHEBI:15378"/>
        <dbReference type="ChEBI" id="CHEBI:29985"/>
        <dbReference type="ChEBI" id="CHEBI:58278"/>
        <dbReference type="ChEBI" id="CHEBI:58359"/>
        <dbReference type="ChEBI" id="CHEBI:58475"/>
        <dbReference type="ChEBI" id="CHEBI:58525"/>
        <dbReference type="EC" id="4.3.2.10"/>
    </reaction>
</comment>
<dbReference type="GO" id="GO:0016829">
    <property type="term" value="F:lyase activity"/>
    <property type="evidence" value="ECO:0007669"/>
    <property type="project" value="UniProtKB-KW"/>
</dbReference>
<dbReference type="InterPro" id="IPR011060">
    <property type="entry name" value="RibuloseP-bd_barrel"/>
</dbReference>
<dbReference type="GO" id="GO:0000105">
    <property type="term" value="P:L-histidine biosynthetic process"/>
    <property type="evidence" value="ECO:0007669"/>
    <property type="project" value="UniProtKB-UniRule"/>
</dbReference>
<evidence type="ECO:0000259" key="16">
    <source>
        <dbReference type="Pfam" id="PF00117"/>
    </source>
</evidence>
<evidence type="ECO:0000256" key="6">
    <source>
        <dbReference type="ARBA" id="ARBA00023239"/>
    </source>
</evidence>
<feature type="domain" description="Glutamine amidotransferase" evidence="16">
    <location>
        <begin position="11"/>
        <end position="216"/>
    </location>
</feature>
<keyword evidence="2 12" id="KW-0028">Amino-acid biosynthesis</keyword>
<dbReference type="EC" id="3.5.1.2" evidence="12"/>
<evidence type="ECO:0000256" key="4">
    <source>
        <dbReference type="ARBA" id="ARBA00022962"/>
    </source>
</evidence>
<dbReference type="NCBIfam" id="TIGR01855">
    <property type="entry name" value="IMP_synth_hisH"/>
    <property type="match status" value="1"/>
</dbReference>
<dbReference type="Gene3D" id="3.40.50.880">
    <property type="match status" value="1"/>
</dbReference>
<evidence type="ECO:0000256" key="1">
    <source>
        <dbReference type="ARBA" id="ARBA00005091"/>
    </source>
</evidence>
<feature type="region of interest" description="PRFAR binding" evidence="14">
    <location>
        <begin position="385"/>
        <end position="386"/>
    </location>
</feature>
<proteinExistence type="inferred from homology"/>
<dbReference type="CDD" id="cd01748">
    <property type="entry name" value="GATase1_IGP_Synthase"/>
    <property type="match status" value="1"/>
</dbReference>
<keyword evidence="5 12" id="KW-0368">Histidine biosynthesis</keyword>
<evidence type="ECO:0000256" key="15">
    <source>
        <dbReference type="RuleBase" id="RU003657"/>
    </source>
</evidence>
<evidence type="ECO:0000256" key="12">
    <source>
        <dbReference type="PIRNR" id="PIRNR036936"/>
    </source>
</evidence>
<feature type="region of interest" description="PRFAR binding" evidence="14">
    <location>
        <begin position="423"/>
        <end position="425"/>
    </location>
</feature>
<keyword evidence="6 12" id="KW-0456">Lyase</keyword>
<dbReference type="InterPro" id="IPR013785">
    <property type="entry name" value="Aldolase_TIM"/>
</dbReference>
<evidence type="ECO:0000256" key="14">
    <source>
        <dbReference type="PIRSR" id="PIRSR036936-2"/>
    </source>
</evidence>
<dbReference type="PROSITE" id="PS51274">
    <property type="entry name" value="GATASE_COBBQ"/>
    <property type="match status" value="1"/>
</dbReference>
<dbReference type="EMBL" id="JALLBG020000196">
    <property type="protein sequence ID" value="KAL3759907.1"/>
    <property type="molecule type" value="Genomic_DNA"/>
</dbReference>
<feature type="active site" evidence="13">
    <location>
        <position position="425"/>
    </location>
</feature>